<protein>
    <submittedName>
        <fullName evidence="2">Uncharacterized protein</fullName>
    </submittedName>
</protein>
<name>Q75L59_ORYSJ</name>
<evidence type="ECO:0000256" key="1">
    <source>
        <dbReference type="SAM" id="MobiDB-lite"/>
    </source>
</evidence>
<accession>Q75L59</accession>
<feature type="region of interest" description="Disordered" evidence="1">
    <location>
        <begin position="1"/>
        <end position="138"/>
    </location>
</feature>
<reference evidence="3" key="1">
    <citation type="journal article" date="2005" name="Nature">
        <title>The map-based sequence of the rice genome.</title>
        <authorList>
            <consortium name="International rice genome sequencing project (IRGSP)"/>
            <person name="Matsumoto T."/>
            <person name="Wu J."/>
            <person name="Kanamori H."/>
            <person name="Katayose Y."/>
            <person name="Fujisawa M."/>
            <person name="Namiki N."/>
            <person name="Mizuno H."/>
            <person name="Yamamoto K."/>
            <person name="Antonio B.A."/>
            <person name="Baba T."/>
            <person name="Sakata K."/>
            <person name="Nagamura Y."/>
            <person name="Aoki H."/>
            <person name="Arikawa K."/>
            <person name="Arita K."/>
            <person name="Bito T."/>
            <person name="Chiden Y."/>
            <person name="Fujitsuka N."/>
            <person name="Fukunaka R."/>
            <person name="Hamada M."/>
            <person name="Harada C."/>
            <person name="Hayashi A."/>
            <person name="Hijishita S."/>
            <person name="Honda M."/>
            <person name="Hosokawa S."/>
            <person name="Ichikawa Y."/>
            <person name="Idonuma A."/>
            <person name="Iijima M."/>
            <person name="Ikeda M."/>
            <person name="Ikeno M."/>
            <person name="Ito K."/>
            <person name="Ito S."/>
            <person name="Ito T."/>
            <person name="Ito Y."/>
            <person name="Ito Y."/>
            <person name="Iwabuchi A."/>
            <person name="Kamiya K."/>
            <person name="Karasawa W."/>
            <person name="Kurita K."/>
            <person name="Katagiri S."/>
            <person name="Kikuta A."/>
            <person name="Kobayashi H."/>
            <person name="Kobayashi N."/>
            <person name="Machita K."/>
            <person name="Maehara T."/>
            <person name="Masukawa M."/>
            <person name="Mizubayashi T."/>
            <person name="Mukai Y."/>
            <person name="Nagasaki H."/>
            <person name="Nagata Y."/>
            <person name="Naito S."/>
            <person name="Nakashima M."/>
            <person name="Nakama Y."/>
            <person name="Nakamichi Y."/>
            <person name="Nakamura M."/>
            <person name="Meguro A."/>
            <person name="Negishi M."/>
            <person name="Ohta I."/>
            <person name="Ohta T."/>
            <person name="Okamoto M."/>
            <person name="Ono N."/>
            <person name="Saji S."/>
            <person name="Sakaguchi M."/>
            <person name="Sakai K."/>
            <person name="Shibata M."/>
            <person name="Shimokawa T."/>
            <person name="Song J."/>
            <person name="Takazaki Y."/>
            <person name="Terasawa K."/>
            <person name="Tsugane M."/>
            <person name="Tsuji K."/>
            <person name="Ueda S."/>
            <person name="Waki K."/>
            <person name="Yamagata H."/>
            <person name="Yamamoto M."/>
            <person name="Yamamoto S."/>
            <person name="Yamane H."/>
            <person name="Yoshiki S."/>
            <person name="Yoshihara R."/>
            <person name="Yukawa K."/>
            <person name="Zhong H."/>
            <person name="Yano M."/>
            <person name="Yuan Q."/>
            <person name="Ouyang S."/>
            <person name="Liu J."/>
            <person name="Jones K.M."/>
            <person name="Gansberger K."/>
            <person name="Moffat K."/>
            <person name="Hill J."/>
            <person name="Bera J."/>
            <person name="Fadrosh D."/>
            <person name="Jin S."/>
            <person name="Johri S."/>
            <person name="Kim M."/>
            <person name="Overton L."/>
            <person name="Reardon M."/>
            <person name="Tsitrin T."/>
            <person name="Vuong H."/>
            <person name="Weaver B."/>
            <person name="Ciecko A."/>
            <person name="Tallon L."/>
            <person name="Jackson J."/>
            <person name="Pai G."/>
            <person name="Aken S.V."/>
            <person name="Utterback T."/>
            <person name="Reidmuller S."/>
            <person name="Feldblyum T."/>
            <person name="Hsiao J."/>
            <person name="Zismann V."/>
            <person name="Iobst S."/>
            <person name="de Vazeille A.R."/>
            <person name="Buell C.R."/>
            <person name="Ying K."/>
            <person name="Li Y."/>
            <person name="Lu T."/>
            <person name="Huang Y."/>
            <person name="Zhao Q."/>
            <person name="Feng Q."/>
            <person name="Zhang L."/>
            <person name="Zhu J."/>
            <person name="Weng Q."/>
            <person name="Mu J."/>
            <person name="Lu Y."/>
            <person name="Fan D."/>
            <person name="Liu Y."/>
            <person name="Guan J."/>
            <person name="Zhang Y."/>
            <person name="Yu S."/>
            <person name="Liu X."/>
            <person name="Zhang Y."/>
            <person name="Hong G."/>
            <person name="Han B."/>
            <person name="Choisne N."/>
            <person name="Demange N."/>
            <person name="Orjeda G."/>
            <person name="Samain S."/>
            <person name="Cattolico L."/>
            <person name="Pelletier E."/>
            <person name="Couloux A."/>
            <person name="Segurens B."/>
            <person name="Wincker P."/>
            <person name="D'Hont A."/>
            <person name="Scarpelli C."/>
            <person name="Weissenbach J."/>
            <person name="Salanoubat M."/>
            <person name="Quetier F."/>
            <person name="Yu Y."/>
            <person name="Kim H.R."/>
            <person name="Rambo T."/>
            <person name="Currie J."/>
            <person name="Collura K."/>
            <person name="Luo M."/>
            <person name="Yang T."/>
            <person name="Ammiraju J.S.S."/>
            <person name="Engler F."/>
            <person name="Soderlund C."/>
            <person name="Wing R.A."/>
            <person name="Palmer L.E."/>
            <person name="de la Bastide M."/>
            <person name="Spiegel L."/>
            <person name="Nascimento L."/>
            <person name="Zutavern T."/>
            <person name="O'Shaughnessy A."/>
            <person name="Dike S."/>
            <person name="Dedhia N."/>
            <person name="Preston R."/>
            <person name="Balija V."/>
            <person name="McCombie W.R."/>
            <person name="Chow T."/>
            <person name="Chen H."/>
            <person name="Chung M."/>
            <person name="Chen C."/>
            <person name="Shaw J."/>
            <person name="Wu H."/>
            <person name="Hsiao K."/>
            <person name="Chao Y."/>
            <person name="Chu M."/>
            <person name="Cheng C."/>
            <person name="Hour A."/>
            <person name="Lee P."/>
            <person name="Lin S."/>
            <person name="Lin Y."/>
            <person name="Liou J."/>
            <person name="Liu S."/>
            <person name="Hsing Y."/>
            <person name="Raghuvanshi S."/>
            <person name="Mohanty A."/>
            <person name="Bharti A.K."/>
            <person name="Gaur A."/>
            <person name="Gupta V."/>
            <person name="Kumar D."/>
            <person name="Ravi V."/>
            <person name="Vij S."/>
            <person name="Kapur A."/>
            <person name="Khurana P."/>
            <person name="Khurana P."/>
            <person name="Khurana J.P."/>
            <person name="Tyagi A.K."/>
            <person name="Gaikwad K."/>
            <person name="Singh A."/>
            <person name="Dalal V."/>
            <person name="Srivastava S."/>
            <person name="Dixit A."/>
            <person name="Pal A.K."/>
            <person name="Ghazi I.A."/>
            <person name="Yadav M."/>
            <person name="Pandit A."/>
            <person name="Bhargava A."/>
            <person name="Sureshbabu K."/>
            <person name="Batra K."/>
            <person name="Sharma T.R."/>
            <person name="Mohapatra T."/>
            <person name="Singh N.K."/>
            <person name="Messing J."/>
            <person name="Nelson A.B."/>
            <person name="Fuks G."/>
            <person name="Kavchok S."/>
            <person name="Keizer G."/>
            <person name="Linton E."/>
            <person name="Llaca V."/>
            <person name="Song R."/>
            <person name="Tanyolac B."/>
            <person name="Young S."/>
            <person name="Ho-Il K."/>
            <person name="Hahn J.H."/>
            <person name="Sangsakoo G."/>
            <person name="Vanavichit A."/>
            <person name="de Mattos Luiz.A.T."/>
            <person name="Zimmer P.D."/>
            <person name="Malone G."/>
            <person name="Dellagostin O."/>
            <person name="de Oliveira A.C."/>
            <person name="Bevan M."/>
            <person name="Bancroft I."/>
            <person name="Minx P."/>
            <person name="Cordum H."/>
            <person name="Wilson R."/>
            <person name="Cheng Z."/>
            <person name="Jin W."/>
            <person name="Jiang J."/>
            <person name="Leong S.A."/>
            <person name="Iwama H."/>
            <person name="Gojobori T."/>
            <person name="Itoh T."/>
            <person name="Niimura Y."/>
            <person name="Fujii Y."/>
            <person name="Habara T."/>
            <person name="Sakai H."/>
            <person name="Sato Y."/>
            <person name="Wilson G."/>
            <person name="Kumar K."/>
            <person name="McCouch S."/>
            <person name="Juretic N."/>
            <person name="Hoen D."/>
            <person name="Wright S."/>
            <person name="Bruskiewich R."/>
            <person name="Bureau T."/>
            <person name="Miyao A."/>
            <person name="Hirochika H."/>
            <person name="Nishikawa T."/>
            <person name="Kadowaki K."/>
            <person name="Sugiura M."/>
            <person name="Burr B."/>
            <person name="Sasaki T."/>
        </authorList>
    </citation>
    <scope>NUCLEOTIDE SEQUENCE [LARGE SCALE GENOMIC DNA]</scope>
    <source>
        <strain evidence="3">cv. Nipponbare</strain>
    </source>
</reference>
<gene>
    <name evidence="2" type="primary">OSJNBa0095N06.20</name>
</gene>
<sequence>MSSDCDKTLHITPSDQSHHTSGFALAPSKQRAGPPHATLPIPACGAAGADTWAPHVSGQRGRGLGRMDNPDRGPGPIQRPRPAAAEIKGRQPTGGGAQRQRPGRTAIGGGGASRTGLELVGEGENERGRGVLTELMQR</sequence>
<dbReference type="EMBL" id="AC093312">
    <property type="protein sequence ID" value="AAS01960.1"/>
    <property type="molecule type" value="Genomic_DNA"/>
</dbReference>
<dbReference type="Proteomes" id="UP000000763">
    <property type="component" value="Chromosome 3"/>
</dbReference>
<reference evidence="3" key="2">
    <citation type="journal article" date="2008" name="Nucleic Acids Res.">
        <title>The rice annotation project database (RAP-DB): 2008 update.</title>
        <authorList>
            <consortium name="The rice annotation project (RAP)"/>
        </authorList>
    </citation>
    <scope>GENOME REANNOTATION</scope>
    <source>
        <strain evidence="3">cv. Nipponbare</strain>
    </source>
</reference>
<proteinExistence type="predicted"/>
<dbReference type="AlphaFoldDB" id="Q75L59"/>
<organism evidence="2 3">
    <name type="scientific">Oryza sativa subsp. japonica</name>
    <name type="common">Rice</name>
    <dbReference type="NCBI Taxonomy" id="39947"/>
    <lineage>
        <taxon>Eukaryota</taxon>
        <taxon>Viridiplantae</taxon>
        <taxon>Streptophyta</taxon>
        <taxon>Embryophyta</taxon>
        <taxon>Tracheophyta</taxon>
        <taxon>Spermatophyta</taxon>
        <taxon>Magnoliopsida</taxon>
        <taxon>Liliopsida</taxon>
        <taxon>Poales</taxon>
        <taxon>Poaceae</taxon>
        <taxon>BOP clade</taxon>
        <taxon>Oryzoideae</taxon>
        <taxon>Oryzeae</taxon>
        <taxon>Oryzinae</taxon>
        <taxon>Oryza</taxon>
        <taxon>Oryza sativa</taxon>
    </lineage>
</organism>
<evidence type="ECO:0000313" key="3">
    <source>
        <dbReference type="Proteomes" id="UP000000763"/>
    </source>
</evidence>
<evidence type="ECO:0000313" key="2">
    <source>
        <dbReference type="EMBL" id="AAS01960.1"/>
    </source>
</evidence>